<organism evidence="5 6">
    <name type="scientific">Microthyrium microscopicum</name>
    <dbReference type="NCBI Taxonomy" id="703497"/>
    <lineage>
        <taxon>Eukaryota</taxon>
        <taxon>Fungi</taxon>
        <taxon>Dikarya</taxon>
        <taxon>Ascomycota</taxon>
        <taxon>Pezizomycotina</taxon>
        <taxon>Dothideomycetes</taxon>
        <taxon>Dothideomycetes incertae sedis</taxon>
        <taxon>Microthyriales</taxon>
        <taxon>Microthyriaceae</taxon>
        <taxon>Microthyrium</taxon>
    </lineage>
</organism>
<protein>
    <submittedName>
        <fullName evidence="5">AAA-domain-containing protein</fullName>
    </submittedName>
</protein>
<dbReference type="GO" id="GO:0005524">
    <property type="term" value="F:ATP binding"/>
    <property type="evidence" value="ECO:0007669"/>
    <property type="project" value="UniProtKB-KW"/>
</dbReference>
<accession>A0A6A6U3T0</accession>
<dbReference type="Proteomes" id="UP000799302">
    <property type="component" value="Unassembled WGS sequence"/>
</dbReference>
<dbReference type="Pfam" id="PF00004">
    <property type="entry name" value="AAA"/>
    <property type="match status" value="2"/>
</dbReference>
<dbReference type="Pfam" id="PF17862">
    <property type="entry name" value="AAA_lid_3"/>
    <property type="match status" value="1"/>
</dbReference>
<proteinExistence type="predicted"/>
<dbReference type="InterPro" id="IPR050168">
    <property type="entry name" value="AAA_ATPase_domain"/>
</dbReference>
<dbReference type="InterPro" id="IPR003593">
    <property type="entry name" value="AAA+_ATPase"/>
</dbReference>
<dbReference type="InterPro" id="IPR027417">
    <property type="entry name" value="P-loop_NTPase"/>
</dbReference>
<dbReference type="AlphaFoldDB" id="A0A6A6U3T0"/>
<keyword evidence="6" id="KW-1185">Reference proteome</keyword>
<dbReference type="SMART" id="SM00382">
    <property type="entry name" value="AAA"/>
    <property type="match status" value="2"/>
</dbReference>
<dbReference type="Gene3D" id="3.40.50.300">
    <property type="entry name" value="P-loop containing nucleotide triphosphate hydrolases"/>
    <property type="match status" value="2"/>
</dbReference>
<keyword evidence="2" id="KW-0067">ATP-binding</keyword>
<dbReference type="GO" id="GO:0005737">
    <property type="term" value="C:cytoplasm"/>
    <property type="evidence" value="ECO:0007669"/>
    <property type="project" value="TreeGrafter"/>
</dbReference>
<evidence type="ECO:0000256" key="1">
    <source>
        <dbReference type="ARBA" id="ARBA00022741"/>
    </source>
</evidence>
<dbReference type="PANTHER" id="PTHR23077:SF27">
    <property type="entry name" value="ATPASE FAMILY GENE 2 PROTEIN HOMOLOG A"/>
    <property type="match status" value="1"/>
</dbReference>
<dbReference type="InterPro" id="IPR041569">
    <property type="entry name" value="AAA_lid_3"/>
</dbReference>
<dbReference type="InterPro" id="IPR003960">
    <property type="entry name" value="ATPase_AAA_CS"/>
</dbReference>
<keyword evidence="3" id="KW-0175">Coiled coil</keyword>
<dbReference type="PANTHER" id="PTHR23077">
    <property type="entry name" value="AAA-FAMILY ATPASE"/>
    <property type="match status" value="1"/>
</dbReference>
<gene>
    <name evidence="5" type="ORF">BT63DRAFT_428567</name>
</gene>
<keyword evidence="1" id="KW-0547">Nucleotide-binding</keyword>
<evidence type="ECO:0000313" key="5">
    <source>
        <dbReference type="EMBL" id="KAF2665604.1"/>
    </source>
</evidence>
<dbReference type="Gene3D" id="1.10.8.60">
    <property type="match status" value="2"/>
</dbReference>
<dbReference type="PROSITE" id="PS00674">
    <property type="entry name" value="AAA"/>
    <property type="match status" value="1"/>
</dbReference>
<feature type="domain" description="AAA+ ATPase" evidence="4">
    <location>
        <begin position="245"/>
        <end position="371"/>
    </location>
</feature>
<evidence type="ECO:0000313" key="6">
    <source>
        <dbReference type="Proteomes" id="UP000799302"/>
    </source>
</evidence>
<dbReference type="SUPFAM" id="SSF52540">
    <property type="entry name" value="P-loop containing nucleoside triphosphate hydrolases"/>
    <property type="match status" value="2"/>
</dbReference>
<dbReference type="OrthoDB" id="27435at2759"/>
<evidence type="ECO:0000256" key="2">
    <source>
        <dbReference type="ARBA" id="ARBA00022840"/>
    </source>
</evidence>
<evidence type="ECO:0000256" key="3">
    <source>
        <dbReference type="ARBA" id="ARBA00023054"/>
    </source>
</evidence>
<name>A0A6A6U3T0_9PEZI</name>
<reference evidence="5" key="1">
    <citation type="journal article" date="2020" name="Stud. Mycol.">
        <title>101 Dothideomycetes genomes: a test case for predicting lifestyles and emergence of pathogens.</title>
        <authorList>
            <person name="Haridas S."/>
            <person name="Albert R."/>
            <person name="Binder M."/>
            <person name="Bloem J."/>
            <person name="Labutti K."/>
            <person name="Salamov A."/>
            <person name="Andreopoulos B."/>
            <person name="Baker S."/>
            <person name="Barry K."/>
            <person name="Bills G."/>
            <person name="Bluhm B."/>
            <person name="Cannon C."/>
            <person name="Castanera R."/>
            <person name="Culley D."/>
            <person name="Daum C."/>
            <person name="Ezra D."/>
            <person name="Gonzalez J."/>
            <person name="Henrissat B."/>
            <person name="Kuo A."/>
            <person name="Liang C."/>
            <person name="Lipzen A."/>
            <person name="Lutzoni F."/>
            <person name="Magnuson J."/>
            <person name="Mondo S."/>
            <person name="Nolan M."/>
            <person name="Ohm R."/>
            <person name="Pangilinan J."/>
            <person name="Park H.-J."/>
            <person name="Ramirez L."/>
            <person name="Alfaro M."/>
            <person name="Sun H."/>
            <person name="Tritt A."/>
            <person name="Yoshinaga Y."/>
            <person name="Zwiers L.-H."/>
            <person name="Turgeon B."/>
            <person name="Goodwin S."/>
            <person name="Spatafora J."/>
            <person name="Crous P."/>
            <person name="Grigoriev I."/>
        </authorList>
    </citation>
    <scope>NUCLEOTIDE SEQUENCE</scope>
    <source>
        <strain evidence="5">CBS 115976</strain>
    </source>
</reference>
<dbReference type="FunFam" id="3.40.50.300:FF:001025">
    <property type="entry name" value="ATPase family, AAA domain-containing 2B"/>
    <property type="match status" value="1"/>
</dbReference>
<sequence length="745" mass="82663">MAAQRRYNLRPQATPAGDSTLEGGLRVFIAPSDMAQEGLIQGDYITIRSEHSENAGVAIAWRSTDNIGSGSKTPSLRISDWLRTYYSLELKDKCFIKKWNGTPRAISTITLSQVTGPDSHIPVANLIQFARNSLEVVEGIYPTGTIEVTPRVASKKMRKQRLLVQSIEPADQDKEIQTPYFFDCSSQVIIHDVESNLETSPDNPRAIDLKLNFDGLIGHDETVEYLKTAISEGMRPDRGSAFGDLSPPILIHGPSGTGKSNLLRKLSTASWRKVITISKAKVSSVSSKTESSIAKLFLEAIEHQPSLIIMPNLHQLVGKEESEDIVSILREQLANLEQHRVQVVGTTVNMFDIHSDLLSYFERQIELSIPSATIRLQLLQVHVGNSCDEDILKHVAQRTHAYVSRDLRRLCRVALEYSSGKLKASQPDVKVQPENMALLLADKKLGRITMMDFEHALQNVRPSAMHGVQVEVPNVYWSDIGGSEGAKSDFRRMMTSIIPDPELIKVLPIRPCKGILLHGPPGCSKTLMARAFATESGFNFLSVKGPELISKYVGDTEYNIRQIFQKARRAAPAAIFFDEFDSMAQRDTGHSSLSPVTALLAEMDGVETFSNVIVIAATNRPELIDVALLRPGRFDKLVYVGRPNEDARVEILKIHSRKLPLDDSVVLENFARQTDGWSGADLAQLCDLAVVACYEECRLDKTQQQVVMRRHFEAALPKVTPQVQIDKLTDSNAWAANGVQRTALP</sequence>
<dbReference type="InterPro" id="IPR003959">
    <property type="entry name" value="ATPase_AAA_core"/>
</dbReference>
<evidence type="ECO:0000259" key="4">
    <source>
        <dbReference type="SMART" id="SM00382"/>
    </source>
</evidence>
<dbReference type="GO" id="GO:0016887">
    <property type="term" value="F:ATP hydrolysis activity"/>
    <property type="evidence" value="ECO:0007669"/>
    <property type="project" value="InterPro"/>
</dbReference>
<feature type="domain" description="AAA+ ATPase" evidence="4">
    <location>
        <begin position="511"/>
        <end position="644"/>
    </location>
</feature>
<dbReference type="EMBL" id="MU004240">
    <property type="protein sequence ID" value="KAF2665604.1"/>
    <property type="molecule type" value="Genomic_DNA"/>
</dbReference>